<dbReference type="RefSeq" id="WP_375555840.1">
    <property type="nucleotide sequence ID" value="NZ_JBBVGT010000001.1"/>
</dbReference>
<accession>A0ABV5C9W4</accession>
<evidence type="ECO:0000313" key="1">
    <source>
        <dbReference type="EMBL" id="MFB5944256.1"/>
    </source>
</evidence>
<dbReference type="Proteomes" id="UP001580928">
    <property type="component" value="Unassembled WGS sequence"/>
</dbReference>
<name>A0ABV5C9W4_9SPHI</name>
<comment type="caution">
    <text evidence="1">The sequence shown here is derived from an EMBL/GenBank/DDBJ whole genome shotgun (WGS) entry which is preliminary data.</text>
</comment>
<proteinExistence type="predicted"/>
<protein>
    <submittedName>
        <fullName evidence="1">Uncharacterized protein</fullName>
    </submittedName>
</protein>
<keyword evidence="2" id="KW-1185">Reference proteome</keyword>
<reference evidence="1 2" key="1">
    <citation type="submission" date="2024-04" db="EMBL/GenBank/DDBJ databases">
        <title>Albibacterium profundi sp. nov., isolated from sediment of the Challenger Deep of Mariana Trench.</title>
        <authorList>
            <person name="Wang Y."/>
        </authorList>
    </citation>
    <scope>NUCLEOTIDE SEQUENCE [LARGE SCALE GENOMIC DNA]</scope>
    <source>
        <strain evidence="1 2">RHL897</strain>
    </source>
</reference>
<organism evidence="1 2">
    <name type="scientific">Albibacterium profundi</name>
    <dbReference type="NCBI Taxonomy" id="3134906"/>
    <lineage>
        <taxon>Bacteria</taxon>
        <taxon>Pseudomonadati</taxon>
        <taxon>Bacteroidota</taxon>
        <taxon>Sphingobacteriia</taxon>
        <taxon>Sphingobacteriales</taxon>
        <taxon>Sphingobacteriaceae</taxon>
        <taxon>Albibacterium</taxon>
    </lineage>
</organism>
<gene>
    <name evidence="1" type="ORF">WKR92_00280</name>
</gene>
<dbReference type="EMBL" id="JBBVGT010000001">
    <property type="protein sequence ID" value="MFB5944256.1"/>
    <property type="molecule type" value="Genomic_DNA"/>
</dbReference>
<sequence>MLSQLKKAEIDDRLLHILHTFFTEKTNSASPADRENLKKLVADILLAVGEHNGIDLRIALLQRFIMYGVNEPLLVSYYYDAFTRHSQNYNQKEKRKFVRYLIKKTQVAEYHRFYPQQPSLLVAIHTQLRAWINDIDKKTYRFDNLEKNSSSPYIKLLQSPRAFVQITRLMAEAKIFKRTGNLDEFCEFLSRVVLSNNNKKYSPKTIENSYEYRDPEGLQNTIHLLDKMKEIAEKKLDEMLRK</sequence>
<evidence type="ECO:0000313" key="2">
    <source>
        <dbReference type="Proteomes" id="UP001580928"/>
    </source>
</evidence>